<feature type="domain" description="CN hydrolase" evidence="3">
    <location>
        <begin position="25"/>
        <end position="258"/>
    </location>
</feature>
<keyword evidence="2" id="KW-0378">Hydrolase</keyword>
<dbReference type="PANTHER" id="PTHR43674:SF16">
    <property type="entry name" value="CARBON-NITROGEN FAMILY, PUTATIVE (AFU_ORTHOLOGUE AFUA_5G02350)-RELATED"/>
    <property type="match status" value="1"/>
</dbReference>
<comment type="caution">
    <text evidence="4">The sequence shown here is derived from an EMBL/GenBank/DDBJ whole genome shotgun (WGS) entry which is preliminary data.</text>
</comment>
<evidence type="ECO:0000313" key="4">
    <source>
        <dbReference type="EMBL" id="RST76944.1"/>
    </source>
</evidence>
<dbReference type="SUPFAM" id="SSF56317">
    <property type="entry name" value="Carbon-nitrogen hydrolase"/>
    <property type="match status" value="1"/>
</dbReference>
<accession>A0A429Y6J2</accession>
<dbReference type="AlphaFoldDB" id="A0A429Y6J2"/>
<dbReference type="Pfam" id="PF00795">
    <property type="entry name" value="CN_hydrolase"/>
    <property type="match status" value="1"/>
</dbReference>
<gene>
    <name evidence="4" type="ORF">D4T97_000065</name>
</gene>
<dbReference type="EMBL" id="QYTV02000001">
    <property type="protein sequence ID" value="RST76944.1"/>
    <property type="molecule type" value="Genomic_DNA"/>
</dbReference>
<dbReference type="PROSITE" id="PS01227">
    <property type="entry name" value="UPF0012"/>
    <property type="match status" value="1"/>
</dbReference>
<keyword evidence="5" id="KW-1185">Reference proteome</keyword>
<evidence type="ECO:0000313" key="5">
    <source>
        <dbReference type="Proteomes" id="UP000287156"/>
    </source>
</evidence>
<protein>
    <submittedName>
        <fullName evidence="4">Nitrilase</fullName>
    </submittedName>
</protein>
<dbReference type="OrthoDB" id="9811121at2"/>
<name>A0A429Y6J2_9BACI</name>
<dbReference type="PANTHER" id="PTHR43674">
    <property type="entry name" value="NITRILASE C965.09-RELATED"/>
    <property type="match status" value="1"/>
</dbReference>
<comment type="similarity">
    <text evidence="1">Belongs to the carbon-nitrogen hydrolase superfamily. NIT1/NIT2 family.</text>
</comment>
<proteinExistence type="inferred from homology"/>
<evidence type="ECO:0000256" key="2">
    <source>
        <dbReference type="ARBA" id="ARBA00022801"/>
    </source>
</evidence>
<evidence type="ECO:0000256" key="1">
    <source>
        <dbReference type="ARBA" id="ARBA00010613"/>
    </source>
</evidence>
<dbReference type="Gene3D" id="3.60.110.10">
    <property type="entry name" value="Carbon-nitrogen hydrolase"/>
    <property type="match status" value="1"/>
</dbReference>
<dbReference type="InterPro" id="IPR050345">
    <property type="entry name" value="Aliph_Amidase/BUP"/>
</dbReference>
<organism evidence="4 5">
    <name type="scientific">Siminovitchia acidinfaciens</name>
    <dbReference type="NCBI Taxonomy" id="2321395"/>
    <lineage>
        <taxon>Bacteria</taxon>
        <taxon>Bacillati</taxon>
        <taxon>Bacillota</taxon>
        <taxon>Bacilli</taxon>
        <taxon>Bacillales</taxon>
        <taxon>Bacillaceae</taxon>
        <taxon>Siminovitchia</taxon>
    </lineage>
</organism>
<dbReference type="GO" id="GO:0016811">
    <property type="term" value="F:hydrolase activity, acting on carbon-nitrogen (but not peptide) bonds, in linear amides"/>
    <property type="evidence" value="ECO:0007669"/>
    <property type="project" value="TreeGrafter"/>
</dbReference>
<dbReference type="Proteomes" id="UP000287156">
    <property type="component" value="Unassembled WGS sequence"/>
</dbReference>
<reference evidence="4" key="1">
    <citation type="submission" date="2018-12" db="EMBL/GenBank/DDBJ databases">
        <authorList>
            <person name="Sun L."/>
            <person name="Chen Z."/>
        </authorList>
    </citation>
    <scope>NUCLEOTIDE SEQUENCE [LARGE SCALE GENOMIC DNA]</scope>
    <source>
        <strain evidence="4">3-2-2</strain>
    </source>
</reference>
<sequence length="282" mass="31818">MKYLLHINDICTIFRRKNKDVFTLPIVAAIQLHSKPNQATENFNTAVKMVKLAAAQGAQLVALPELWECGYYLSKEEFELLGEHKKGPTISSFQMLAKKLDIVLVVPFIEKGKKDLFISTAVIEKTGDLLTCYRKSFLWGREKEIFLPGERKYEAIQTSAGKIGILICYDMEFPEPSRQLALQGVQLIIAPSVWSIPAEPRWDIQLPARALDNTVFVLGVNTVFEGSCGKSKLVGPDGKVLAEAPRDEPFILIHKMDFSVIEEVRKRIPYLEDFNRTTFAKG</sequence>
<dbReference type="InterPro" id="IPR001110">
    <property type="entry name" value="UPF0012_CS"/>
</dbReference>
<evidence type="ECO:0000259" key="3">
    <source>
        <dbReference type="PROSITE" id="PS50263"/>
    </source>
</evidence>
<dbReference type="InterPro" id="IPR003010">
    <property type="entry name" value="C-N_Hydrolase"/>
</dbReference>
<dbReference type="PROSITE" id="PS50263">
    <property type="entry name" value="CN_HYDROLASE"/>
    <property type="match status" value="1"/>
</dbReference>
<dbReference type="InterPro" id="IPR036526">
    <property type="entry name" value="C-N_Hydrolase_sf"/>
</dbReference>